<name>A0A0A9A5L1_ARUDO</name>
<dbReference type="AlphaFoldDB" id="A0A0A9A5L1"/>
<organism evidence="1">
    <name type="scientific">Arundo donax</name>
    <name type="common">Giant reed</name>
    <name type="synonym">Donax arundinaceus</name>
    <dbReference type="NCBI Taxonomy" id="35708"/>
    <lineage>
        <taxon>Eukaryota</taxon>
        <taxon>Viridiplantae</taxon>
        <taxon>Streptophyta</taxon>
        <taxon>Embryophyta</taxon>
        <taxon>Tracheophyta</taxon>
        <taxon>Spermatophyta</taxon>
        <taxon>Magnoliopsida</taxon>
        <taxon>Liliopsida</taxon>
        <taxon>Poales</taxon>
        <taxon>Poaceae</taxon>
        <taxon>PACMAD clade</taxon>
        <taxon>Arundinoideae</taxon>
        <taxon>Arundineae</taxon>
        <taxon>Arundo</taxon>
    </lineage>
</organism>
<dbReference type="EMBL" id="GBRH01253610">
    <property type="protein sequence ID" value="JAD44285.1"/>
    <property type="molecule type" value="Transcribed_RNA"/>
</dbReference>
<proteinExistence type="predicted"/>
<accession>A0A0A9A5L1</accession>
<reference evidence="1" key="1">
    <citation type="submission" date="2014-09" db="EMBL/GenBank/DDBJ databases">
        <authorList>
            <person name="Magalhaes I.L.F."/>
            <person name="Oliveira U."/>
            <person name="Santos F.R."/>
            <person name="Vidigal T.H.D.A."/>
            <person name="Brescovit A.D."/>
            <person name="Santos A.J."/>
        </authorList>
    </citation>
    <scope>NUCLEOTIDE SEQUENCE</scope>
    <source>
        <tissue evidence="1">Shoot tissue taken approximately 20 cm above the soil surface</tissue>
    </source>
</reference>
<evidence type="ECO:0000313" key="1">
    <source>
        <dbReference type="EMBL" id="JAD44285.1"/>
    </source>
</evidence>
<reference evidence="1" key="2">
    <citation type="journal article" date="2015" name="Data Brief">
        <title>Shoot transcriptome of the giant reed, Arundo donax.</title>
        <authorList>
            <person name="Barrero R.A."/>
            <person name="Guerrero F.D."/>
            <person name="Moolhuijzen P."/>
            <person name="Goolsby J.A."/>
            <person name="Tidwell J."/>
            <person name="Bellgard S.E."/>
            <person name="Bellgard M.I."/>
        </authorList>
    </citation>
    <scope>NUCLEOTIDE SEQUENCE</scope>
    <source>
        <tissue evidence="1">Shoot tissue taken approximately 20 cm above the soil surface</tissue>
    </source>
</reference>
<sequence>MVGLTRNGQISLMIGLIDGL</sequence>
<protein>
    <submittedName>
        <fullName evidence="1">Uncharacterized protein</fullName>
    </submittedName>
</protein>